<dbReference type="Proteomes" id="UP000599578">
    <property type="component" value="Unassembled WGS sequence"/>
</dbReference>
<keyword evidence="2" id="KW-1185">Reference proteome</keyword>
<evidence type="ECO:0008006" key="3">
    <source>
        <dbReference type="Google" id="ProtNLM"/>
    </source>
</evidence>
<sequence>MIDKVDFQKPFETIQSLMNIQVSVITKSVEQQKKTGEELAAFFKSEVEKARELKSPEDVINFNVEANKALFELLKAQGEAFTSIATEAREAATAEFSKMTTVEK</sequence>
<name>A0A918DYB2_9GAMM</name>
<comment type="caution">
    <text evidence="1">The sequence shown here is derived from an EMBL/GenBank/DDBJ whole genome shotgun (WGS) entry which is preliminary data.</text>
</comment>
<evidence type="ECO:0000313" key="1">
    <source>
        <dbReference type="EMBL" id="GGO87849.1"/>
    </source>
</evidence>
<evidence type="ECO:0000313" key="2">
    <source>
        <dbReference type="Proteomes" id="UP000599578"/>
    </source>
</evidence>
<protein>
    <recommendedName>
        <fullName evidence="3">Phasin domain-containing protein</fullName>
    </recommendedName>
</protein>
<dbReference type="EMBL" id="BMLT01000014">
    <property type="protein sequence ID" value="GGO87849.1"/>
    <property type="molecule type" value="Genomic_DNA"/>
</dbReference>
<gene>
    <name evidence="1" type="ORF">GCM10011348_41980</name>
</gene>
<accession>A0A918DYB2</accession>
<organism evidence="1 2">
    <name type="scientific">Marinobacterium nitratireducens</name>
    <dbReference type="NCBI Taxonomy" id="518897"/>
    <lineage>
        <taxon>Bacteria</taxon>
        <taxon>Pseudomonadati</taxon>
        <taxon>Pseudomonadota</taxon>
        <taxon>Gammaproteobacteria</taxon>
        <taxon>Oceanospirillales</taxon>
        <taxon>Oceanospirillaceae</taxon>
        <taxon>Marinobacterium</taxon>
    </lineage>
</organism>
<reference evidence="1 2" key="1">
    <citation type="journal article" date="2014" name="Int. J. Syst. Evol. Microbiol.">
        <title>Complete genome sequence of Corynebacterium casei LMG S-19264T (=DSM 44701T), isolated from a smear-ripened cheese.</title>
        <authorList>
            <consortium name="US DOE Joint Genome Institute (JGI-PGF)"/>
            <person name="Walter F."/>
            <person name="Albersmeier A."/>
            <person name="Kalinowski J."/>
            <person name="Ruckert C."/>
        </authorList>
    </citation>
    <scope>NUCLEOTIDE SEQUENCE [LARGE SCALE GENOMIC DNA]</scope>
    <source>
        <strain evidence="1 2">CGMCC 1.7286</strain>
    </source>
</reference>
<proteinExistence type="predicted"/>
<dbReference type="AlphaFoldDB" id="A0A918DYB2"/>
<dbReference type="RefSeq" id="WP_188862598.1">
    <property type="nucleotide sequence ID" value="NZ_BMLT01000014.1"/>
</dbReference>